<dbReference type="GO" id="GO:0000139">
    <property type="term" value="C:Golgi membrane"/>
    <property type="evidence" value="ECO:0007669"/>
    <property type="project" value="TreeGrafter"/>
</dbReference>
<feature type="transmembrane region" description="Helical" evidence="8">
    <location>
        <begin position="6"/>
        <end position="24"/>
    </location>
</feature>
<dbReference type="PANTHER" id="PTHR15858">
    <property type="entry name" value="IMMEDIATE EARLY RESPONSE 3-INTERACTING PROTEIN 1"/>
    <property type="match status" value="1"/>
</dbReference>
<keyword evidence="2" id="KW-0813">Transport</keyword>
<evidence type="ECO:0000256" key="5">
    <source>
        <dbReference type="ARBA" id="ARBA00022989"/>
    </source>
</evidence>
<dbReference type="Pfam" id="PF08571">
    <property type="entry name" value="Yos1"/>
    <property type="match status" value="1"/>
</dbReference>
<dbReference type="GO" id="GO:0006888">
    <property type="term" value="P:endoplasmic reticulum to Golgi vesicle-mediated transport"/>
    <property type="evidence" value="ECO:0007669"/>
    <property type="project" value="TreeGrafter"/>
</dbReference>
<evidence type="ECO:0008006" key="11">
    <source>
        <dbReference type="Google" id="ProtNLM"/>
    </source>
</evidence>
<dbReference type="OrthoDB" id="15356at2759"/>
<comment type="similarity">
    <text evidence="7">Belongs to the YOS1 family.</text>
</comment>
<keyword evidence="10" id="KW-1185">Reference proteome</keyword>
<evidence type="ECO:0000256" key="2">
    <source>
        <dbReference type="ARBA" id="ARBA00022448"/>
    </source>
</evidence>
<dbReference type="RefSeq" id="XP_008073259.1">
    <property type="nucleotide sequence ID" value="XM_008075068.1"/>
</dbReference>
<dbReference type="GO" id="GO:0030134">
    <property type="term" value="C:COPII-coated ER to Golgi transport vesicle"/>
    <property type="evidence" value="ECO:0007669"/>
    <property type="project" value="TreeGrafter"/>
</dbReference>
<dbReference type="GO" id="GO:0005789">
    <property type="term" value="C:endoplasmic reticulum membrane"/>
    <property type="evidence" value="ECO:0007669"/>
    <property type="project" value="TreeGrafter"/>
</dbReference>
<dbReference type="InterPro" id="IPR013880">
    <property type="entry name" value="Yos1"/>
</dbReference>
<keyword evidence="4" id="KW-0653">Protein transport</keyword>
<keyword evidence="5 8" id="KW-1133">Transmembrane helix</keyword>
<sequence>MFSVFRILYSFIFFINTIVILNEYRFLGKLGLPLQPEYRSNLSKTRQKIVDLIKAVRTVCSIPLIFLNVLGIVYEIFLG</sequence>
<evidence type="ECO:0000256" key="3">
    <source>
        <dbReference type="ARBA" id="ARBA00022692"/>
    </source>
</evidence>
<dbReference type="InParanoid" id="L2GXV4"/>
<proteinExistence type="inferred from homology"/>
<dbReference type="Proteomes" id="UP000011081">
    <property type="component" value="Unassembled WGS sequence"/>
</dbReference>
<accession>L2GXV4</accession>
<evidence type="ECO:0000256" key="4">
    <source>
        <dbReference type="ARBA" id="ARBA00022927"/>
    </source>
</evidence>
<evidence type="ECO:0000313" key="9">
    <source>
        <dbReference type="EMBL" id="ELA48197.1"/>
    </source>
</evidence>
<dbReference type="AlphaFoldDB" id="L2GXV4"/>
<dbReference type="EMBL" id="GL877406">
    <property type="protein sequence ID" value="ELA48197.1"/>
    <property type="molecule type" value="Genomic_DNA"/>
</dbReference>
<comment type="subcellular location">
    <subcellularLocation>
        <location evidence="1">Membrane</location>
    </subcellularLocation>
</comment>
<evidence type="ECO:0000256" key="6">
    <source>
        <dbReference type="ARBA" id="ARBA00023136"/>
    </source>
</evidence>
<dbReference type="STRING" id="948595.L2GXV4"/>
<dbReference type="GeneID" id="19878128"/>
<dbReference type="FunCoup" id="L2GXV4">
    <property type="interactions" value="55"/>
</dbReference>
<evidence type="ECO:0000256" key="8">
    <source>
        <dbReference type="SAM" id="Phobius"/>
    </source>
</evidence>
<evidence type="ECO:0000256" key="7">
    <source>
        <dbReference type="ARBA" id="ARBA00024203"/>
    </source>
</evidence>
<dbReference type="PANTHER" id="PTHR15858:SF0">
    <property type="entry name" value="IMMEDIATE EARLY RESPONSE 3-INTERACTING PROTEIN 1"/>
    <property type="match status" value="1"/>
</dbReference>
<gene>
    <name evidence="9" type="ORF">VCUG_00238</name>
</gene>
<dbReference type="HOGENOM" id="CLU_152125_2_0_1"/>
<dbReference type="OMA" id="ILFMIYE"/>
<name>L2GXV4_VAVCU</name>
<organism evidence="9 10">
    <name type="scientific">Vavraia culicis (isolate floridensis)</name>
    <name type="common">Microsporidian parasite</name>
    <dbReference type="NCBI Taxonomy" id="948595"/>
    <lineage>
        <taxon>Eukaryota</taxon>
        <taxon>Fungi</taxon>
        <taxon>Fungi incertae sedis</taxon>
        <taxon>Microsporidia</taxon>
        <taxon>Pleistophoridae</taxon>
        <taxon>Vavraia</taxon>
    </lineage>
</organism>
<feature type="transmembrane region" description="Helical" evidence="8">
    <location>
        <begin position="55"/>
        <end position="77"/>
    </location>
</feature>
<dbReference type="VEuPathDB" id="MicrosporidiaDB:VCUG_00238"/>
<keyword evidence="3 8" id="KW-0812">Transmembrane</keyword>
<dbReference type="GO" id="GO:0015031">
    <property type="term" value="P:protein transport"/>
    <property type="evidence" value="ECO:0007669"/>
    <property type="project" value="UniProtKB-KW"/>
</dbReference>
<evidence type="ECO:0000313" key="10">
    <source>
        <dbReference type="Proteomes" id="UP000011081"/>
    </source>
</evidence>
<reference evidence="10" key="1">
    <citation type="submission" date="2011-03" db="EMBL/GenBank/DDBJ databases">
        <title>The genome sequence of Vavraia culicis strain floridensis.</title>
        <authorList>
            <consortium name="The Broad Institute Genome Sequencing Platform"/>
            <person name="Cuomo C."/>
            <person name="Becnel J."/>
            <person name="Sanscrainte N."/>
            <person name="Young S.K."/>
            <person name="Zeng Q."/>
            <person name="Gargeya S."/>
            <person name="Fitzgerald M."/>
            <person name="Haas B."/>
            <person name="Abouelleil A."/>
            <person name="Alvarado L."/>
            <person name="Arachchi H.M."/>
            <person name="Berlin A."/>
            <person name="Chapman S.B."/>
            <person name="Gearin G."/>
            <person name="Goldberg J."/>
            <person name="Griggs A."/>
            <person name="Gujja S."/>
            <person name="Hansen M."/>
            <person name="Heiman D."/>
            <person name="Howarth C."/>
            <person name="Larimer J."/>
            <person name="Lui A."/>
            <person name="MacDonald P.J.P."/>
            <person name="McCowen C."/>
            <person name="Montmayeur A."/>
            <person name="Murphy C."/>
            <person name="Neiman D."/>
            <person name="Pearson M."/>
            <person name="Priest M."/>
            <person name="Roberts A."/>
            <person name="Saif S."/>
            <person name="Shea T."/>
            <person name="Sisk P."/>
            <person name="Stolte C."/>
            <person name="Sykes S."/>
            <person name="Wortman J."/>
            <person name="Nusbaum C."/>
            <person name="Birren B."/>
        </authorList>
    </citation>
    <scope>NUCLEOTIDE SEQUENCE [LARGE SCALE GENOMIC DNA]</scope>
    <source>
        <strain evidence="10">floridensis</strain>
    </source>
</reference>
<evidence type="ECO:0000256" key="1">
    <source>
        <dbReference type="ARBA" id="ARBA00004370"/>
    </source>
</evidence>
<protein>
    <recommendedName>
        <fullName evidence="11">Yos1-like protein</fullName>
    </recommendedName>
</protein>
<keyword evidence="6 8" id="KW-0472">Membrane</keyword>